<dbReference type="PROSITE" id="PS51747">
    <property type="entry name" value="CYT_DCMP_DEAMINASES_2"/>
    <property type="match status" value="1"/>
</dbReference>
<name>A0A803GC44_9GAMM</name>
<dbReference type="GO" id="GO:0002100">
    <property type="term" value="P:tRNA wobble adenosine to inosine editing"/>
    <property type="evidence" value="ECO:0007669"/>
    <property type="project" value="UniProtKB-UniRule"/>
</dbReference>
<feature type="active site" description="Proton donor" evidence="6">
    <location>
        <position position="57"/>
    </location>
</feature>
<evidence type="ECO:0000256" key="3">
    <source>
        <dbReference type="ARBA" id="ARBA00022801"/>
    </source>
</evidence>
<keyword evidence="2 6" id="KW-0479">Metal-binding</keyword>
<reference evidence="8 9" key="1">
    <citation type="submission" date="2019-02" db="EMBL/GenBank/DDBJ databases">
        <authorList>
            <person name="Manzano-Marin A."/>
            <person name="Manzano-Marin A."/>
        </authorList>
    </citation>
    <scope>NUCLEOTIDE SEQUENCE [LARGE SCALE GENOMIC DNA]</scope>
    <source>
        <strain evidence="8 9">ErCipiceae</strain>
    </source>
</reference>
<organism evidence="8 9">
    <name type="scientific">Candidatus Erwinia haradaeae</name>
    <dbReference type="NCBI Taxonomy" id="1922217"/>
    <lineage>
        <taxon>Bacteria</taxon>
        <taxon>Pseudomonadati</taxon>
        <taxon>Pseudomonadota</taxon>
        <taxon>Gammaproteobacteria</taxon>
        <taxon>Enterobacterales</taxon>
        <taxon>Erwiniaceae</taxon>
        <taxon>Erwinia</taxon>
    </lineage>
</organism>
<dbReference type="NCBIfam" id="NF008113">
    <property type="entry name" value="PRK10860.1"/>
    <property type="match status" value="1"/>
</dbReference>
<gene>
    <name evidence="6 8" type="primary">tadA</name>
    <name evidence="8" type="ORF">ERCIPICE3303_012</name>
</gene>
<feature type="domain" description="CMP/dCMP-type deaminase" evidence="7">
    <location>
        <begin position="4"/>
        <end position="125"/>
    </location>
</feature>
<feature type="binding site" evidence="6">
    <location>
        <position position="88"/>
    </location>
    <ligand>
        <name>Zn(2+)</name>
        <dbReference type="ChEBI" id="CHEBI:29105"/>
        <note>catalytic</note>
    </ligand>
</feature>
<comment type="catalytic activity">
    <reaction evidence="5 6">
        <text>adenosine(34) in tRNA + H2O + H(+) = inosine(34) in tRNA + NH4(+)</text>
        <dbReference type="Rhea" id="RHEA:43168"/>
        <dbReference type="Rhea" id="RHEA-COMP:10373"/>
        <dbReference type="Rhea" id="RHEA-COMP:10374"/>
        <dbReference type="ChEBI" id="CHEBI:15377"/>
        <dbReference type="ChEBI" id="CHEBI:15378"/>
        <dbReference type="ChEBI" id="CHEBI:28938"/>
        <dbReference type="ChEBI" id="CHEBI:74411"/>
        <dbReference type="ChEBI" id="CHEBI:82852"/>
        <dbReference type="EC" id="3.5.4.33"/>
    </reaction>
</comment>
<evidence type="ECO:0000256" key="4">
    <source>
        <dbReference type="ARBA" id="ARBA00022833"/>
    </source>
</evidence>
<dbReference type="PANTHER" id="PTHR11079">
    <property type="entry name" value="CYTOSINE DEAMINASE FAMILY MEMBER"/>
    <property type="match status" value="1"/>
</dbReference>
<proteinExistence type="inferred from homology"/>
<keyword evidence="4 6" id="KW-0862">Zinc</keyword>
<dbReference type="CDD" id="cd01285">
    <property type="entry name" value="nucleoside_deaminase"/>
    <property type="match status" value="1"/>
</dbReference>
<dbReference type="HAMAP" id="MF_00972">
    <property type="entry name" value="tRNA_aden_deaminase"/>
    <property type="match status" value="1"/>
</dbReference>
<dbReference type="Gene3D" id="3.40.140.10">
    <property type="entry name" value="Cytidine Deaminase, domain 2"/>
    <property type="match status" value="1"/>
</dbReference>
<evidence type="ECO:0000256" key="1">
    <source>
        <dbReference type="ARBA" id="ARBA00022694"/>
    </source>
</evidence>
<dbReference type="GO" id="GO:0008270">
    <property type="term" value="F:zinc ion binding"/>
    <property type="evidence" value="ECO:0007669"/>
    <property type="project" value="UniProtKB-UniRule"/>
</dbReference>
<dbReference type="AlphaFoldDB" id="A0A803GC44"/>
<keyword evidence="1 6" id="KW-0819">tRNA processing</keyword>
<dbReference type="RefSeq" id="WP_157990736.1">
    <property type="nucleotide sequence ID" value="NZ_LR217737.1"/>
</dbReference>
<dbReference type="EC" id="3.5.4.33" evidence="6"/>
<evidence type="ECO:0000256" key="5">
    <source>
        <dbReference type="ARBA" id="ARBA00048045"/>
    </source>
</evidence>
<dbReference type="SUPFAM" id="SSF53927">
    <property type="entry name" value="Cytidine deaminase-like"/>
    <property type="match status" value="1"/>
</dbReference>
<dbReference type="InterPro" id="IPR002125">
    <property type="entry name" value="CMP_dCMP_dom"/>
</dbReference>
<accession>A0A803GC44</accession>
<feature type="binding site" evidence="6">
    <location>
        <position position="85"/>
    </location>
    <ligand>
        <name>Zn(2+)</name>
        <dbReference type="ChEBI" id="CHEBI:29105"/>
        <note>catalytic</note>
    </ligand>
</feature>
<feature type="binding site" evidence="6">
    <location>
        <position position="55"/>
    </location>
    <ligand>
        <name>Zn(2+)</name>
        <dbReference type="ChEBI" id="CHEBI:29105"/>
        <note>catalytic</note>
    </ligand>
</feature>
<comment type="function">
    <text evidence="6">Catalyzes the deamination of adenosine to inosine at the wobble position 34 of tRNA(Arg2).</text>
</comment>
<dbReference type="EMBL" id="LR217737">
    <property type="protein sequence ID" value="VFP87086.1"/>
    <property type="molecule type" value="Genomic_DNA"/>
</dbReference>
<dbReference type="Proteomes" id="UP000294289">
    <property type="component" value="Chromosome"/>
</dbReference>
<dbReference type="PANTHER" id="PTHR11079:SF202">
    <property type="entry name" value="TRNA-SPECIFIC ADENOSINE DEAMINASE"/>
    <property type="match status" value="1"/>
</dbReference>
<evidence type="ECO:0000256" key="6">
    <source>
        <dbReference type="HAMAP-Rule" id="MF_00972"/>
    </source>
</evidence>
<dbReference type="GO" id="GO:0052717">
    <property type="term" value="F:tRNA-specific adenosine-34 deaminase activity"/>
    <property type="evidence" value="ECO:0007669"/>
    <property type="project" value="UniProtKB-UniRule"/>
</dbReference>
<evidence type="ECO:0000259" key="7">
    <source>
        <dbReference type="PROSITE" id="PS51747"/>
    </source>
</evidence>
<evidence type="ECO:0000313" key="8">
    <source>
        <dbReference type="EMBL" id="VFP87086.1"/>
    </source>
</evidence>
<comment type="subunit">
    <text evidence="6">Homodimer.</text>
</comment>
<dbReference type="OrthoDB" id="9802676at2"/>
<sequence length="158" mass="18283">MTNDYDLHWMQHALFLAYYAQDHGEIPIGSVLVLHNHLISKGWNQPIKLHDPTAHAEIISLREAGRVMKNYRLEDSTLYVTIAPCLMCVGAIIHSRVKRLVYGASNTKYGEIHIEKYIKTKLKINYNIQIKSGILEKECKAVLNQFFLYQRTRKSILT</sequence>
<keyword evidence="3 6" id="KW-0378">Hydrolase</keyword>
<evidence type="ECO:0000256" key="2">
    <source>
        <dbReference type="ARBA" id="ARBA00022723"/>
    </source>
</evidence>
<protein>
    <recommendedName>
        <fullName evidence="6">tRNA-specific adenosine deaminase</fullName>
        <ecNumber evidence="6">3.5.4.33</ecNumber>
    </recommendedName>
</protein>
<dbReference type="Pfam" id="PF00383">
    <property type="entry name" value="dCMP_cyt_deam_1"/>
    <property type="match status" value="1"/>
</dbReference>
<dbReference type="InterPro" id="IPR016193">
    <property type="entry name" value="Cytidine_deaminase-like"/>
</dbReference>
<evidence type="ECO:0000313" key="9">
    <source>
        <dbReference type="Proteomes" id="UP000294289"/>
    </source>
</evidence>
<comment type="cofactor">
    <cofactor evidence="6">
        <name>Zn(2+)</name>
        <dbReference type="ChEBI" id="CHEBI:29105"/>
    </cofactor>
    <text evidence="6">Binds 1 zinc ion per subunit.</text>
</comment>
<comment type="similarity">
    <text evidence="6">Belongs to the cytidine and deoxycytidylate deaminase family.</text>
</comment>
<dbReference type="InterPro" id="IPR028883">
    <property type="entry name" value="tRNA_aden_deaminase"/>
</dbReference>